<evidence type="ECO:0000256" key="10">
    <source>
        <dbReference type="ARBA" id="ARBA00022908"/>
    </source>
</evidence>
<evidence type="ECO:0000256" key="8">
    <source>
        <dbReference type="ARBA" id="ARBA00022842"/>
    </source>
</evidence>
<keyword evidence="4" id="KW-0540">Nuclease</keyword>
<proteinExistence type="predicted"/>
<dbReference type="GO" id="GO:0004519">
    <property type="term" value="F:endonuclease activity"/>
    <property type="evidence" value="ECO:0007669"/>
    <property type="project" value="UniProtKB-KW"/>
</dbReference>
<dbReference type="InterPro" id="IPR001584">
    <property type="entry name" value="Integrase_cat-core"/>
</dbReference>
<keyword evidence="12" id="KW-0239">DNA-directed DNA polymerase</keyword>
<name>A0A2N5U9Q7_9BASI</name>
<evidence type="ECO:0000256" key="18">
    <source>
        <dbReference type="SAM" id="MobiDB-lite"/>
    </source>
</evidence>
<dbReference type="GO" id="GO:0032196">
    <property type="term" value="P:transposition"/>
    <property type="evidence" value="ECO:0007669"/>
    <property type="project" value="UniProtKB-KW"/>
</dbReference>
<evidence type="ECO:0000256" key="17">
    <source>
        <dbReference type="PROSITE-ProRule" id="PRU00047"/>
    </source>
</evidence>
<evidence type="ECO:0000259" key="20">
    <source>
        <dbReference type="PROSITE" id="PS50994"/>
    </source>
</evidence>
<feature type="region of interest" description="Disordered" evidence="18">
    <location>
        <begin position="491"/>
        <end position="515"/>
    </location>
</feature>
<evidence type="ECO:0000256" key="9">
    <source>
        <dbReference type="ARBA" id="ARBA00022884"/>
    </source>
</evidence>
<dbReference type="PROSITE" id="PS50158">
    <property type="entry name" value="ZF_CCHC"/>
    <property type="match status" value="1"/>
</dbReference>
<evidence type="ECO:0000256" key="6">
    <source>
        <dbReference type="ARBA" id="ARBA00022759"/>
    </source>
</evidence>
<dbReference type="GO" id="GO:0008270">
    <property type="term" value="F:zinc ion binding"/>
    <property type="evidence" value="ECO:0007669"/>
    <property type="project" value="UniProtKB-KW"/>
</dbReference>
<keyword evidence="17" id="KW-0862">Zinc</keyword>
<dbReference type="InterPro" id="IPR012337">
    <property type="entry name" value="RNaseH-like_sf"/>
</dbReference>
<evidence type="ECO:0000256" key="4">
    <source>
        <dbReference type="ARBA" id="ARBA00022722"/>
    </source>
</evidence>
<dbReference type="InterPro" id="IPR043502">
    <property type="entry name" value="DNA/RNA_pol_sf"/>
</dbReference>
<comment type="catalytic activity">
    <reaction evidence="15">
        <text>DNA(n) + a 2'-deoxyribonucleoside 5'-triphosphate = DNA(n+1) + diphosphate</text>
        <dbReference type="Rhea" id="RHEA:22508"/>
        <dbReference type="Rhea" id="RHEA-COMP:17339"/>
        <dbReference type="Rhea" id="RHEA-COMP:17340"/>
        <dbReference type="ChEBI" id="CHEBI:33019"/>
        <dbReference type="ChEBI" id="CHEBI:61560"/>
        <dbReference type="ChEBI" id="CHEBI:173112"/>
        <dbReference type="EC" id="2.7.7.49"/>
    </reaction>
</comment>
<dbReference type="SUPFAM" id="SSF53098">
    <property type="entry name" value="Ribonuclease H-like"/>
    <property type="match status" value="1"/>
</dbReference>
<evidence type="ECO:0000256" key="3">
    <source>
        <dbReference type="ARBA" id="ARBA00022695"/>
    </source>
</evidence>
<accession>A0A2N5U9Q7</accession>
<dbReference type="InterPro" id="IPR057670">
    <property type="entry name" value="SH3_retrovirus"/>
</dbReference>
<feature type="compositionally biased region" description="Low complexity" evidence="18">
    <location>
        <begin position="491"/>
        <end position="508"/>
    </location>
</feature>
<dbReference type="InterPro" id="IPR036875">
    <property type="entry name" value="Znf_CCHC_sf"/>
</dbReference>
<comment type="catalytic activity">
    <reaction evidence="16">
        <text>DNA(n) + a 2'-deoxyribonucleoside 5'-triphosphate = DNA(n+1) + diphosphate</text>
        <dbReference type="Rhea" id="RHEA:22508"/>
        <dbReference type="Rhea" id="RHEA-COMP:17339"/>
        <dbReference type="Rhea" id="RHEA-COMP:17340"/>
        <dbReference type="ChEBI" id="CHEBI:33019"/>
        <dbReference type="ChEBI" id="CHEBI:61560"/>
        <dbReference type="ChEBI" id="CHEBI:173112"/>
        <dbReference type="EC" id="2.7.7.7"/>
    </reaction>
</comment>
<keyword evidence="10" id="KW-0229">DNA integration</keyword>
<protein>
    <submittedName>
        <fullName evidence="21">Uncharacterized protein</fullName>
    </submittedName>
</protein>
<keyword evidence="11" id="KW-0695">RNA-directed DNA polymerase</keyword>
<evidence type="ECO:0000256" key="11">
    <source>
        <dbReference type="ARBA" id="ARBA00022918"/>
    </source>
</evidence>
<dbReference type="InterPro" id="IPR039537">
    <property type="entry name" value="Retrotran_Ty1/copia-like"/>
</dbReference>
<dbReference type="Pfam" id="PF07727">
    <property type="entry name" value="RVT_2"/>
    <property type="match status" value="1"/>
</dbReference>
<keyword evidence="8" id="KW-0460">Magnesium</keyword>
<keyword evidence="13" id="KW-0233">DNA recombination</keyword>
<evidence type="ECO:0000256" key="1">
    <source>
        <dbReference type="ARBA" id="ARBA00022578"/>
    </source>
</evidence>
<dbReference type="SUPFAM" id="SSF56672">
    <property type="entry name" value="DNA/RNA polymerases"/>
    <property type="match status" value="1"/>
</dbReference>
<feature type="region of interest" description="Disordered" evidence="18">
    <location>
        <begin position="77"/>
        <end position="139"/>
    </location>
</feature>
<evidence type="ECO:0000256" key="14">
    <source>
        <dbReference type="ARBA" id="ARBA00023268"/>
    </source>
</evidence>
<dbReference type="Pfam" id="PF25597">
    <property type="entry name" value="SH3_retrovirus"/>
    <property type="match status" value="1"/>
</dbReference>
<dbReference type="GO" id="GO:0006397">
    <property type="term" value="P:mRNA processing"/>
    <property type="evidence" value="ECO:0007669"/>
    <property type="project" value="UniProtKB-KW"/>
</dbReference>
<evidence type="ECO:0000259" key="19">
    <source>
        <dbReference type="PROSITE" id="PS50158"/>
    </source>
</evidence>
<dbReference type="EMBL" id="PGCJ01000276">
    <property type="protein sequence ID" value="PLW34471.1"/>
    <property type="molecule type" value="Genomic_DNA"/>
</dbReference>
<dbReference type="GO" id="GO:0005634">
    <property type="term" value="C:nucleus"/>
    <property type="evidence" value="ECO:0007669"/>
    <property type="project" value="UniProtKB-ARBA"/>
</dbReference>
<evidence type="ECO:0000256" key="16">
    <source>
        <dbReference type="ARBA" id="ARBA00049244"/>
    </source>
</evidence>
<dbReference type="GO" id="GO:0003887">
    <property type="term" value="F:DNA-directed DNA polymerase activity"/>
    <property type="evidence" value="ECO:0007669"/>
    <property type="project" value="UniProtKB-KW"/>
</dbReference>
<dbReference type="GO" id="GO:0015074">
    <property type="term" value="P:DNA integration"/>
    <property type="evidence" value="ECO:0007669"/>
    <property type="project" value="UniProtKB-KW"/>
</dbReference>
<keyword evidence="17" id="KW-0863">Zinc-finger</keyword>
<evidence type="ECO:0000256" key="15">
    <source>
        <dbReference type="ARBA" id="ARBA00048173"/>
    </source>
</evidence>
<dbReference type="GO" id="GO:0003964">
    <property type="term" value="F:RNA-directed DNA polymerase activity"/>
    <property type="evidence" value="ECO:0007669"/>
    <property type="project" value="UniProtKB-KW"/>
</dbReference>
<dbReference type="GO" id="GO:0016787">
    <property type="term" value="F:hydrolase activity"/>
    <property type="evidence" value="ECO:0007669"/>
    <property type="project" value="UniProtKB-KW"/>
</dbReference>
<reference evidence="21 22" key="1">
    <citation type="submission" date="2017-11" db="EMBL/GenBank/DDBJ databases">
        <title>De novo assembly and phasing of dikaryotic genomes from two isolates of Puccinia coronata f. sp. avenae, the causal agent of oat crown rust.</title>
        <authorList>
            <person name="Miller M.E."/>
            <person name="Zhang Y."/>
            <person name="Omidvar V."/>
            <person name="Sperschneider J."/>
            <person name="Schwessinger B."/>
            <person name="Raley C."/>
            <person name="Palmer J.M."/>
            <person name="Garnica D."/>
            <person name="Upadhyaya N."/>
            <person name="Rathjen J."/>
            <person name="Taylor J.M."/>
            <person name="Park R.F."/>
            <person name="Dodds P.N."/>
            <person name="Hirsch C.D."/>
            <person name="Kianian S.F."/>
            <person name="Figueroa M."/>
        </authorList>
    </citation>
    <scope>NUCLEOTIDE SEQUENCE [LARGE SCALE GENOMIC DNA]</scope>
    <source>
        <strain evidence="21">12NC29</strain>
    </source>
</reference>
<dbReference type="STRING" id="200324.A0A2N5U9Q7"/>
<evidence type="ECO:0000256" key="13">
    <source>
        <dbReference type="ARBA" id="ARBA00023172"/>
    </source>
</evidence>
<dbReference type="Proteomes" id="UP000235388">
    <property type="component" value="Unassembled WGS sequence"/>
</dbReference>
<evidence type="ECO:0000313" key="21">
    <source>
        <dbReference type="EMBL" id="PLW34471.1"/>
    </source>
</evidence>
<dbReference type="PANTHER" id="PTHR42648:SF11">
    <property type="entry name" value="TRANSPOSON TY4-P GAG-POL POLYPROTEIN"/>
    <property type="match status" value="1"/>
</dbReference>
<dbReference type="InterPro" id="IPR036397">
    <property type="entry name" value="RNaseH_sf"/>
</dbReference>
<dbReference type="InterPro" id="IPR001878">
    <property type="entry name" value="Znf_CCHC"/>
</dbReference>
<comment type="caution">
    <text evidence="21">The sequence shown here is derived from an EMBL/GenBank/DDBJ whole genome shotgun (WGS) entry which is preliminary data.</text>
</comment>
<dbReference type="PANTHER" id="PTHR42648">
    <property type="entry name" value="TRANSPOSASE, PUTATIVE-RELATED"/>
    <property type="match status" value="1"/>
</dbReference>
<dbReference type="InterPro" id="IPR013103">
    <property type="entry name" value="RVT_2"/>
</dbReference>
<sequence>MARNILPREMTQPFAESLASSRTSSQASSRASHTSPLNGGSSGIEGMTMNAGNGTRRLEDIFTSVMAGATGPSLAEETLRATQHQQSTHNTRPQTHPHSQHHHHSVPPHAPHTRSHHHSQPHHHSVPPHPPPFPNPSISREQADFEIAQFTLKQAKMVSSAVSSITSTIKKDQFLLADGSNFSQWTRLLREIGLTHLTGPEFFFSPCGNLSFEKIGRAVLLASVHLLLVSDLQSLPTAHAMYKHVKTKFQTVSRAAQMNLWYQFMNFTIDPDAPTAGIASKLNNIYTEMKAVKVCMSGDAFLGFVLQSAIMSSGAACARDFEQRVELAIHQDPDSARPTFSQLITYFDICRQQQQHHSRQHLTPTVLPSNDSALMVSTPDTQADFDTSAYLADVDESEWTDALDFYAVTAHKCWHCGGENHYAKECPNKSHVPSRSKAIGTIVGTIYGQLPSGFQVTSGRFPQLSQRRVPLLPNNSQQQACRLADYYRPRYSQSPGPPSSQRGPNNSQATRSTVSAQAVEVHGLPDDLDELDFQSMAIGEDLVSNPAIFDTGASHGFTGSKCFLHNFCLLSKPIPVSVATNGASSFIFGVGDLKFLMPDGNVVVLRQILYSDSFIISNPDGSPIFTCPFEPKRNRWILPHPFIPCGNASENGRPLFQLFHTSSNVSVVLPDPATHDVPSVPMPLESLDIVDDVTHANKKSRVTKTVATDVALSPNELAEYFKQPVTDTPGYKWKPEALSKDEVTLLRYHRLFGHTGLRHIRRIVKARLGSGIPEELPPGKIHCPVCAISKSTRINPLASTNREIERLDILAVDLIGPFQVDSVDGGKYVMTMRDVATGYCFVRILTHKWEATGHIISIIDRVETFTERKVKILRSNNGGEFVNNDLATYLDKKGIIPEKALPYHHYQNGVIERFNRTAAAMAQTILLDSTLPPSFWSYAFIWAAHTLNRIPNKASGKITPLEAFLNHKPQFGAFRVFGSIGHAHIPVELRKKLDVRAHRGHVVAYLGVSKGWRLWIPDENRFIKSAMVRFPEELKDLPTLPVPKAIAPMVNADKTPLDKAARAQTKEQLHPETTPPNKMSLKHVMNLMKLGSFDHEVEFHEQEMIIDKILELCEFYALSVPATFKQAMKSPEKDQWLKAIAIELNNLEEMRVWSLGQLPQGKKELNGRWVFATKPDQGEGVRYKARFVAKGFTQVAGVDFNATFAPTATFVSLRLLLTVAAANSWPVHSFDFVAAYLNSPIDKEIWIKPPEGMSVPLGHALCLEKASYGTRQAARCWWIHLKDTLAKLDYNPSQYDNSLYILHHPDHHGVVWLHVDDGVVTASDVSLLQRLEKDLKDLLKIKWTHELTSIVGLNVERTAEGFQLYQQNLVDSLIEKHWDTGITATTPLPANFTATTADDGNPADSGRYLSVIGGLSYLAVGTRPDICFAVNFLARFAAKPGPAHWKGVKHLINYLAGSRNLRLHLYPHSDNTSLKSFADASWGGEFARSTYGVFITFLNVPILWISRRQQAVAASTCHAEYMALGTATRQTLWVRHLLKDVLKKDFVGNLFCDNQSAVHVAIDDSSNKRTRHTDRDFYITNESLYQKKTTLTWVPTKDQLADIFTKALGPESFVRLRTKIMGIH</sequence>
<dbReference type="GO" id="GO:0003723">
    <property type="term" value="F:RNA binding"/>
    <property type="evidence" value="ECO:0007669"/>
    <property type="project" value="UniProtKB-KW"/>
</dbReference>
<dbReference type="SUPFAM" id="SSF57756">
    <property type="entry name" value="Retrovirus zinc finger-like domains"/>
    <property type="match status" value="1"/>
</dbReference>
<keyword evidence="9" id="KW-0694">RNA-binding</keyword>
<evidence type="ECO:0000313" key="22">
    <source>
        <dbReference type="Proteomes" id="UP000235388"/>
    </source>
</evidence>
<feature type="compositionally biased region" description="Polar residues" evidence="18">
    <location>
        <begin position="80"/>
        <end position="92"/>
    </location>
</feature>
<feature type="region of interest" description="Disordered" evidence="18">
    <location>
        <begin position="1"/>
        <end position="52"/>
    </location>
</feature>
<keyword evidence="22" id="KW-1185">Reference proteome</keyword>
<feature type="domain" description="Integrase catalytic" evidence="20">
    <location>
        <begin position="792"/>
        <end position="968"/>
    </location>
</feature>
<keyword evidence="2" id="KW-0507">mRNA processing</keyword>
<dbReference type="Gene3D" id="3.30.420.10">
    <property type="entry name" value="Ribonuclease H-like superfamily/Ribonuclease H"/>
    <property type="match status" value="1"/>
</dbReference>
<dbReference type="OrthoDB" id="3054497at2759"/>
<evidence type="ECO:0000256" key="12">
    <source>
        <dbReference type="ARBA" id="ARBA00022932"/>
    </source>
</evidence>
<feature type="compositionally biased region" description="Basic residues" evidence="18">
    <location>
        <begin position="98"/>
        <end position="126"/>
    </location>
</feature>
<keyword evidence="12" id="KW-0808">Transferase</keyword>
<dbReference type="SMART" id="SM00343">
    <property type="entry name" value="ZnF_C2HC"/>
    <property type="match status" value="1"/>
</dbReference>
<feature type="compositionally biased region" description="Low complexity" evidence="18">
    <location>
        <begin position="15"/>
        <end position="35"/>
    </location>
</feature>
<dbReference type="GO" id="GO:0006310">
    <property type="term" value="P:DNA recombination"/>
    <property type="evidence" value="ECO:0007669"/>
    <property type="project" value="UniProtKB-KW"/>
</dbReference>
<evidence type="ECO:0000256" key="5">
    <source>
        <dbReference type="ARBA" id="ARBA00022723"/>
    </source>
</evidence>
<dbReference type="CDD" id="cd09272">
    <property type="entry name" value="RNase_HI_RT_Ty1"/>
    <property type="match status" value="1"/>
</dbReference>
<evidence type="ECO:0000256" key="2">
    <source>
        <dbReference type="ARBA" id="ARBA00022664"/>
    </source>
</evidence>
<evidence type="ECO:0000256" key="7">
    <source>
        <dbReference type="ARBA" id="ARBA00022801"/>
    </source>
</evidence>
<keyword evidence="3" id="KW-0548">Nucleotidyltransferase</keyword>
<keyword evidence="14" id="KW-0511">Multifunctional enzyme</keyword>
<keyword evidence="1" id="KW-0815">Transposition</keyword>
<organism evidence="21 22">
    <name type="scientific">Puccinia coronata f. sp. avenae</name>
    <dbReference type="NCBI Taxonomy" id="200324"/>
    <lineage>
        <taxon>Eukaryota</taxon>
        <taxon>Fungi</taxon>
        <taxon>Dikarya</taxon>
        <taxon>Basidiomycota</taxon>
        <taxon>Pucciniomycotina</taxon>
        <taxon>Pucciniomycetes</taxon>
        <taxon>Pucciniales</taxon>
        <taxon>Pucciniaceae</taxon>
        <taxon>Puccinia</taxon>
    </lineage>
</organism>
<keyword evidence="7" id="KW-0378">Hydrolase</keyword>
<keyword evidence="6" id="KW-0255">Endonuclease</keyword>
<dbReference type="PROSITE" id="PS50994">
    <property type="entry name" value="INTEGRASE"/>
    <property type="match status" value="1"/>
</dbReference>
<feature type="domain" description="CCHC-type" evidence="19">
    <location>
        <begin position="412"/>
        <end position="428"/>
    </location>
</feature>
<gene>
    <name evidence="21" type="ORF">PCANC_22742</name>
</gene>
<keyword evidence="5" id="KW-0479">Metal-binding</keyword>